<dbReference type="InterPro" id="IPR036691">
    <property type="entry name" value="Endo/exonu/phosph_ase_sf"/>
</dbReference>
<feature type="domain" description="Endonuclease/exonuclease/phosphatase" evidence="2">
    <location>
        <begin position="85"/>
        <end position="296"/>
    </location>
</feature>
<dbReference type="EMBL" id="CP041695">
    <property type="protein sequence ID" value="QDP83779.1"/>
    <property type="molecule type" value="Genomic_DNA"/>
</dbReference>
<feature type="transmembrane region" description="Helical" evidence="1">
    <location>
        <begin position="22"/>
        <end position="42"/>
    </location>
</feature>
<dbReference type="Gene3D" id="3.60.10.10">
    <property type="entry name" value="Endonuclease/exonuclease/phosphatase"/>
    <property type="match status" value="1"/>
</dbReference>
<protein>
    <submittedName>
        <fullName evidence="3">Endonuclease/exonuclease/phosphatase family protein</fullName>
    </submittedName>
</protein>
<keyword evidence="1" id="KW-0472">Membrane</keyword>
<gene>
    <name evidence="3" type="ORF">FOH10_26240</name>
</gene>
<sequence>MVIAPGALWAVVRLCGLERGPLVQLLAFTPYVAAWSVLPAVVMLALRRWWLAGVALLVVAALAGAVLPRAIGSAATGGGVSLRVLTANMQFGAADAGALMDLVRERRVDVLVLQEYTPEAEVGLRAAGIDAVLPFHRTRPLPKASGSALFSHYPLAEDGVRENPGHFTQAYARITLPGARPVSVESVHTTPPAHLDNLNYWRRDLAIQPAASGDTMRVLAGDFNATLDHTALRALISRGYRDAAAATGVGLTGTWGPYRGRNGRKPIPPITIDHILADFRIGVGEVSTHALPRTDHRALAAELFVPAIQR</sequence>
<proteinExistence type="predicted"/>
<keyword evidence="3" id="KW-0255">Endonuclease</keyword>
<keyword evidence="1" id="KW-0812">Transmembrane</keyword>
<name>A0A516NY16_9NOCA</name>
<dbReference type="Proteomes" id="UP000317039">
    <property type="component" value="Chromosome"/>
</dbReference>
<keyword evidence="1" id="KW-1133">Transmembrane helix</keyword>
<organism evidence="3 4">
    <name type="scientific">Nocardia otitidiscaviarum</name>
    <dbReference type="NCBI Taxonomy" id="1823"/>
    <lineage>
        <taxon>Bacteria</taxon>
        <taxon>Bacillati</taxon>
        <taxon>Actinomycetota</taxon>
        <taxon>Actinomycetes</taxon>
        <taxon>Mycobacteriales</taxon>
        <taxon>Nocardiaceae</taxon>
        <taxon>Nocardia</taxon>
    </lineage>
</organism>
<dbReference type="AlphaFoldDB" id="A0A516NY16"/>
<dbReference type="SUPFAM" id="SSF56219">
    <property type="entry name" value="DNase I-like"/>
    <property type="match status" value="1"/>
</dbReference>
<dbReference type="Pfam" id="PF03372">
    <property type="entry name" value="Exo_endo_phos"/>
    <property type="match status" value="1"/>
</dbReference>
<evidence type="ECO:0000259" key="2">
    <source>
        <dbReference type="Pfam" id="PF03372"/>
    </source>
</evidence>
<feature type="transmembrane region" description="Helical" evidence="1">
    <location>
        <begin position="49"/>
        <end position="67"/>
    </location>
</feature>
<evidence type="ECO:0000256" key="1">
    <source>
        <dbReference type="SAM" id="Phobius"/>
    </source>
</evidence>
<dbReference type="GO" id="GO:0004527">
    <property type="term" value="F:exonuclease activity"/>
    <property type="evidence" value="ECO:0007669"/>
    <property type="project" value="UniProtKB-KW"/>
</dbReference>
<keyword evidence="3" id="KW-0269">Exonuclease</keyword>
<accession>A0A516NY16</accession>
<keyword evidence="3" id="KW-0378">Hydrolase</keyword>
<evidence type="ECO:0000313" key="4">
    <source>
        <dbReference type="Proteomes" id="UP000317039"/>
    </source>
</evidence>
<dbReference type="GO" id="GO:0004519">
    <property type="term" value="F:endonuclease activity"/>
    <property type="evidence" value="ECO:0007669"/>
    <property type="project" value="UniProtKB-KW"/>
</dbReference>
<dbReference type="KEGG" id="nod:FOH10_26240"/>
<evidence type="ECO:0000313" key="3">
    <source>
        <dbReference type="EMBL" id="QDP83779.1"/>
    </source>
</evidence>
<dbReference type="InterPro" id="IPR005135">
    <property type="entry name" value="Endo/exonuclease/phosphatase"/>
</dbReference>
<keyword evidence="3" id="KW-0540">Nuclease</keyword>
<reference evidence="3 4" key="1">
    <citation type="submission" date="2019-07" db="EMBL/GenBank/DDBJ databases">
        <title>Complete Genome Sequence and Methylome Analysis of Nocardia otitidis-caviarum NEB252.</title>
        <authorList>
            <person name="Fomenkov A."/>
            <person name="Anton B.P."/>
            <person name="Vincze T."/>
            <person name="Roberts R.J."/>
        </authorList>
    </citation>
    <scope>NUCLEOTIDE SEQUENCE [LARGE SCALE GENOMIC DNA]</scope>
    <source>
        <strain evidence="3 4">NEB252</strain>
    </source>
</reference>